<dbReference type="NCBIfam" id="TIGR01552">
    <property type="entry name" value="phd_fam"/>
    <property type="match status" value="1"/>
</dbReference>
<organism evidence="4 5">
    <name type="scientific">Streptomyces humicola</name>
    <dbReference type="NCBI Taxonomy" id="2953240"/>
    <lineage>
        <taxon>Bacteria</taxon>
        <taxon>Bacillati</taxon>
        <taxon>Actinomycetota</taxon>
        <taxon>Actinomycetes</taxon>
        <taxon>Kitasatosporales</taxon>
        <taxon>Streptomycetaceae</taxon>
        <taxon>Streptomyces</taxon>
    </lineage>
</organism>
<dbReference type="EMBL" id="JANFNG010000002">
    <property type="protein sequence ID" value="MCQ4079743.1"/>
    <property type="molecule type" value="Genomic_DNA"/>
</dbReference>
<dbReference type="RefSeq" id="WP_255918611.1">
    <property type="nucleotide sequence ID" value="NZ_JANFNG010000002.1"/>
</dbReference>
<keyword evidence="5" id="KW-1185">Reference proteome</keyword>
<reference evidence="4" key="1">
    <citation type="submission" date="2022-06" db="EMBL/GenBank/DDBJ databases">
        <title>Draft genome sequence of Streptomyces sp. RB6PN25 isolated from peat swamp forest in Thailand.</title>
        <authorList>
            <person name="Duangmal K."/>
            <person name="Klaysubun C."/>
        </authorList>
    </citation>
    <scope>NUCLEOTIDE SEQUENCE</scope>
    <source>
        <strain evidence="4">RB6PN25</strain>
    </source>
</reference>
<evidence type="ECO:0000256" key="2">
    <source>
        <dbReference type="SAM" id="MobiDB-lite"/>
    </source>
</evidence>
<dbReference type="InterPro" id="IPR007694">
    <property type="entry name" value="DNA_helicase_DnaB-like_C"/>
</dbReference>
<dbReference type="Gene3D" id="3.40.1620.10">
    <property type="entry name" value="YefM-like domain"/>
    <property type="match status" value="1"/>
</dbReference>
<comment type="caution">
    <text evidence="4">The sequence shown here is derived from an EMBL/GenBank/DDBJ whole genome shotgun (WGS) entry which is preliminary data.</text>
</comment>
<feature type="compositionally biased region" description="Low complexity" evidence="2">
    <location>
        <begin position="375"/>
        <end position="387"/>
    </location>
</feature>
<dbReference type="PANTHER" id="PTHR30153">
    <property type="entry name" value="REPLICATIVE DNA HELICASE DNAB"/>
    <property type="match status" value="1"/>
</dbReference>
<evidence type="ECO:0000313" key="4">
    <source>
        <dbReference type="EMBL" id="MCQ4079743.1"/>
    </source>
</evidence>
<feature type="region of interest" description="Disordered" evidence="2">
    <location>
        <begin position="368"/>
        <end position="427"/>
    </location>
</feature>
<evidence type="ECO:0000256" key="1">
    <source>
        <dbReference type="ARBA" id="ARBA00009981"/>
    </source>
</evidence>
<feature type="compositionally biased region" description="Pro residues" evidence="2">
    <location>
        <begin position="388"/>
        <end position="399"/>
    </location>
</feature>
<evidence type="ECO:0000313" key="5">
    <source>
        <dbReference type="Proteomes" id="UP001057702"/>
    </source>
</evidence>
<sequence length="770" mass="81141">MSEQEPGQASRAAEVLLIEDARKALYQLVGAAETGTVTLIARGSRTAVLAPLVRLGEQHVAALPSLPVTEARKKLGELVDAAAGGEPQVLRRRRTPVAVLLPATAIETDHSTPAPAAASPAASGRALATLSDVMGDFLGPDTTVGVSFGLDGLDAATGGLLPGRLVLIAAAPGAGGSLLAAAAARQVALEDGKPVLYAASGLTRADVAARVIAAEAGADYRRLRAGALTASEHVAVAEATARLSQAALHIDDGGDLTAEAIAATAPDVEHLALIVVDRLQHLHDPQVPLSGPVLPAAARTLAHLARTQQVPVLAAVDTDDPNVIGTLNADVTLTLVRSDQVAEVTIAERDFGQVATIMLRADLAHARFADPGEQPPSSTTTTAAHTPAPAPPLPGNPPAEPDEPPAASTPPARPPRRNTAERPDLVSFIPDRVASALESHGGDRDAALVYLAGEPNKAGQSIEDVMELWDATRVGGRYEPTAYPELPDPLIRKRRGNADEVWEARPKYTNPAKELIRQTVTPLDVNGAYLSALGAAALPVRSITHNPVVTDPKGREWSWENPDAYGRGVNLAGIVLIDQPKWPHAHLPHPLGDDRETAGRLWVPTSVYAKLKDAKNAGLLEELPRIREAYVAKGTDNLFKILVGILRDARSRAIADGDALTKTYVAKMYAVLVSTIGDSGANHHIKRPDWEHIIRGHAFANLWRKAIRAHRAGLIVAYAGGTDELHLAGGVEDVFGTRLDGKPVFVQGTSLNEIKVKGEPYEWSGRAVRN</sequence>
<dbReference type="SUPFAM" id="SSF143120">
    <property type="entry name" value="YefM-like"/>
    <property type="match status" value="1"/>
</dbReference>
<comment type="similarity">
    <text evidence="1">Belongs to the phD/YefM antitoxin family.</text>
</comment>
<dbReference type="InterPro" id="IPR036165">
    <property type="entry name" value="YefM-like_sf"/>
</dbReference>
<dbReference type="SUPFAM" id="SSF52540">
    <property type="entry name" value="P-loop containing nucleoside triphosphate hydrolases"/>
    <property type="match status" value="1"/>
</dbReference>
<dbReference type="Proteomes" id="UP001057702">
    <property type="component" value="Unassembled WGS sequence"/>
</dbReference>
<protein>
    <submittedName>
        <fullName evidence="4">Type II toxin-antitoxin system prevent-host-death family antitoxin</fullName>
    </submittedName>
</protein>
<dbReference type="InterPro" id="IPR027417">
    <property type="entry name" value="P-loop_NTPase"/>
</dbReference>
<gene>
    <name evidence="4" type="ORF">NGB36_03825</name>
</gene>
<name>A0ABT1PPX8_9ACTN</name>
<dbReference type="PROSITE" id="PS51199">
    <property type="entry name" value="SF4_HELICASE"/>
    <property type="match status" value="1"/>
</dbReference>
<proteinExistence type="inferred from homology"/>
<accession>A0ABT1PPX8</accession>
<evidence type="ECO:0000259" key="3">
    <source>
        <dbReference type="PROSITE" id="PS51199"/>
    </source>
</evidence>
<feature type="domain" description="SF4 helicase" evidence="3">
    <location>
        <begin position="139"/>
        <end position="340"/>
    </location>
</feature>
<dbReference type="Gene3D" id="3.40.50.300">
    <property type="entry name" value="P-loop containing nucleotide triphosphate hydrolases"/>
    <property type="match status" value="1"/>
</dbReference>
<dbReference type="Pfam" id="PF03796">
    <property type="entry name" value="DnaB_C"/>
    <property type="match status" value="1"/>
</dbReference>
<dbReference type="PANTHER" id="PTHR30153:SF2">
    <property type="entry name" value="REPLICATIVE DNA HELICASE"/>
    <property type="match status" value="1"/>
</dbReference>